<dbReference type="EMBL" id="CP064939">
    <property type="protein sequence ID" value="QPH39677.1"/>
    <property type="molecule type" value="Genomic_DNA"/>
</dbReference>
<evidence type="ECO:0000313" key="3">
    <source>
        <dbReference type="Proteomes" id="UP000594759"/>
    </source>
</evidence>
<feature type="signal peptide" evidence="1">
    <location>
        <begin position="1"/>
        <end position="19"/>
    </location>
</feature>
<organism evidence="2 3">
    <name type="scientific">Pedobacter endophyticus</name>
    <dbReference type="NCBI Taxonomy" id="2789740"/>
    <lineage>
        <taxon>Bacteria</taxon>
        <taxon>Pseudomonadati</taxon>
        <taxon>Bacteroidota</taxon>
        <taxon>Sphingobacteriia</taxon>
        <taxon>Sphingobacteriales</taxon>
        <taxon>Sphingobacteriaceae</taxon>
        <taxon>Pedobacter</taxon>
    </lineage>
</organism>
<gene>
    <name evidence="2" type="ORF">IZT61_22020</name>
</gene>
<reference evidence="2 3" key="1">
    <citation type="submission" date="2020-11" db="EMBL/GenBank/DDBJ databases">
        <title>Pedobacter endophytica, an endophytic bacteria isolated form Carex pumila.</title>
        <authorList>
            <person name="Peng Y."/>
            <person name="Jiang L."/>
            <person name="Lee J."/>
        </authorList>
    </citation>
    <scope>NUCLEOTIDE SEQUENCE [LARGE SCALE GENOMIC DNA]</scope>
    <source>
        <strain evidence="2 3">JBR3-12</strain>
    </source>
</reference>
<sequence length="195" mass="22517">MKIILTLYLICCAYLFSNAQNVRPYLAIVKTFNGKQKGILSFVDSDQLILRVDKKYVYIPYSKIKSIRLRVQKKDFEYKELVPYTTNWVEDRYETLPNGQQVLKPGKEAPSLGESIAEPFVNMLMTSVVNLAANGLLRPFHEINPSLATFKNTRENPLTPEKILELRYFSTNYQINPDYIAEAQKIKALTKNFKP</sequence>
<dbReference type="Proteomes" id="UP000594759">
    <property type="component" value="Chromosome"/>
</dbReference>
<evidence type="ECO:0008006" key="4">
    <source>
        <dbReference type="Google" id="ProtNLM"/>
    </source>
</evidence>
<name>A0A7S9KZF1_9SPHI</name>
<evidence type="ECO:0000256" key="1">
    <source>
        <dbReference type="SAM" id="SignalP"/>
    </source>
</evidence>
<keyword evidence="3" id="KW-1185">Reference proteome</keyword>
<proteinExistence type="predicted"/>
<evidence type="ECO:0000313" key="2">
    <source>
        <dbReference type="EMBL" id="QPH39677.1"/>
    </source>
</evidence>
<accession>A0A7S9KZF1</accession>
<dbReference type="KEGG" id="pex:IZT61_22020"/>
<dbReference type="AlphaFoldDB" id="A0A7S9KZF1"/>
<dbReference type="RefSeq" id="WP_196099143.1">
    <property type="nucleotide sequence ID" value="NZ_CP064939.1"/>
</dbReference>
<protein>
    <recommendedName>
        <fullName evidence="4">DUF4369 domain-containing protein</fullName>
    </recommendedName>
</protein>
<feature type="chain" id="PRO_5032990250" description="DUF4369 domain-containing protein" evidence="1">
    <location>
        <begin position="20"/>
        <end position="195"/>
    </location>
</feature>
<keyword evidence="1" id="KW-0732">Signal</keyword>